<reference evidence="1" key="1">
    <citation type="submission" date="2022-01" db="EMBL/GenBank/DDBJ databases">
        <title>Comparative genomics reveals a dynamic genome evolution in the ectomycorrhizal milk-cap (Lactarius) mushrooms.</title>
        <authorList>
            <consortium name="DOE Joint Genome Institute"/>
            <person name="Lebreton A."/>
            <person name="Tang N."/>
            <person name="Kuo A."/>
            <person name="LaButti K."/>
            <person name="Drula E."/>
            <person name="Barry K."/>
            <person name="Clum A."/>
            <person name="Lipzen A."/>
            <person name="Mousain D."/>
            <person name="Ng V."/>
            <person name="Wang R."/>
            <person name="Wang X."/>
            <person name="Dai Y."/>
            <person name="Henrissat B."/>
            <person name="Grigoriev I.V."/>
            <person name="Guerin-Laguette A."/>
            <person name="Yu F."/>
            <person name="Martin F.M."/>
        </authorList>
    </citation>
    <scope>NUCLEOTIDE SEQUENCE</scope>
    <source>
        <strain evidence="1">QP</strain>
    </source>
</reference>
<evidence type="ECO:0000313" key="1">
    <source>
        <dbReference type="EMBL" id="KAH8994497.1"/>
    </source>
</evidence>
<dbReference type="AlphaFoldDB" id="A0AAD4LJ14"/>
<dbReference type="Proteomes" id="UP001201163">
    <property type="component" value="Unassembled WGS sequence"/>
</dbReference>
<gene>
    <name evidence="1" type="ORF">EDB92DRAFT_1849522</name>
</gene>
<proteinExistence type="predicted"/>
<keyword evidence="2" id="KW-1185">Reference proteome</keyword>
<dbReference type="EMBL" id="JAKELL010000014">
    <property type="protein sequence ID" value="KAH8994497.1"/>
    <property type="molecule type" value="Genomic_DNA"/>
</dbReference>
<comment type="caution">
    <text evidence="1">The sequence shown here is derived from an EMBL/GenBank/DDBJ whole genome shotgun (WGS) entry which is preliminary data.</text>
</comment>
<sequence>MVHHSSNGLLFTTRLLARAKVSALSRIREARALKVVFITVPNATFNSWAAEVKHFSRLPQYTILVFNHRGTGKSGTPMGPYSSVPSLQ</sequence>
<name>A0AAD4LJ14_9AGAM</name>
<evidence type="ECO:0000313" key="2">
    <source>
        <dbReference type="Proteomes" id="UP001201163"/>
    </source>
</evidence>
<protein>
    <submittedName>
        <fullName evidence="1">Uncharacterized protein</fullName>
    </submittedName>
</protein>
<organism evidence="1 2">
    <name type="scientific">Lactarius akahatsu</name>
    <dbReference type="NCBI Taxonomy" id="416441"/>
    <lineage>
        <taxon>Eukaryota</taxon>
        <taxon>Fungi</taxon>
        <taxon>Dikarya</taxon>
        <taxon>Basidiomycota</taxon>
        <taxon>Agaricomycotina</taxon>
        <taxon>Agaricomycetes</taxon>
        <taxon>Russulales</taxon>
        <taxon>Russulaceae</taxon>
        <taxon>Lactarius</taxon>
    </lineage>
</organism>
<accession>A0AAD4LJ14</accession>